<sequence length="143" mass="15998">MSLLAILAMATVSYALGGWPVYKTLEVDTTVKDVSVKYFKKLFSGQRITVTIDTLNGKVPASLSLYGWLPNGSIVELGKKPAITRAELEKLLQEHIRVRTSSSVQEDGWSPPELPPIYQNPYIKMVWELEEVYKSDEDVGIPL</sequence>
<name>A0ABN6ZRG9_9CREN</name>
<keyword evidence="2" id="KW-1185">Reference proteome</keyword>
<dbReference type="EMBL" id="AP028907">
    <property type="protein sequence ID" value="BES81010.1"/>
    <property type="molecule type" value="Genomic_DNA"/>
</dbReference>
<proteinExistence type="predicted"/>
<organism evidence="1 2">
    <name type="scientific">Pyrodictium abyssi</name>
    <dbReference type="NCBI Taxonomy" id="54256"/>
    <lineage>
        <taxon>Archaea</taxon>
        <taxon>Thermoproteota</taxon>
        <taxon>Thermoprotei</taxon>
        <taxon>Desulfurococcales</taxon>
        <taxon>Pyrodictiaceae</taxon>
        <taxon>Pyrodictium</taxon>
    </lineage>
</organism>
<accession>A0ABN6ZRG9</accession>
<reference evidence="1 2" key="1">
    <citation type="submission" date="2023-09" db="EMBL/GenBank/DDBJ databases">
        <title>Pyrofollis japonicus gen. nov. sp. nov., a novel member of the family Pyrodictiaceae isolated from the Iheya North hydrothermal field.</title>
        <authorList>
            <person name="Miyazaki U."/>
            <person name="Sanari M."/>
            <person name="Tame A."/>
            <person name="Kitajima M."/>
            <person name="Okamoto A."/>
            <person name="Sawayama S."/>
            <person name="Miyazaki J."/>
            <person name="Takai K."/>
            <person name="Nakagawa S."/>
        </authorList>
    </citation>
    <scope>NUCLEOTIDE SEQUENCE [LARGE SCALE GENOMIC DNA]</scope>
    <source>
        <strain evidence="1 2">AV2</strain>
    </source>
</reference>
<evidence type="ECO:0000313" key="2">
    <source>
        <dbReference type="Proteomes" id="UP001341135"/>
    </source>
</evidence>
<dbReference type="Proteomes" id="UP001341135">
    <property type="component" value="Chromosome"/>
</dbReference>
<evidence type="ECO:0000313" key="1">
    <source>
        <dbReference type="EMBL" id="BES81010.1"/>
    </source>
</evidence>
<gene>
    <name evidence="1" type="ORF">PABY_05770</name>
</gene>
<protein>
    <submittedName>
        <fullName evidence="1">Uncharacterized protein</fullName>
    </submittedName>
</protein>